<dbReference type="EMBL" id="QGKW02001940">
    <property type="protein sequence ID" value="KAF2557108.1"/>
    <property type="molecule type" value="Genomic_DNA"/>
</dbReference>
<feature type="region of interest" description="Disordered" evidence="1">
    <location>
        <begin position="39"/>
        <end position="63"/>
    </location>
</feature>
<accession>A0A8S9HPE0</accession>
<feature type="compositionally biased region" description="Basic and acidic residues" evidence="1">
    <location>
        <begin position="97"/>
        <end position="113"/>
    </location>
</feature>
<sequence length="164" mass="18525">MMNILDQESLAEWMKLELMTPPQHRLAQITCFQSTPLKIPQRSSCPQDTADSTQKSTGVPSCYPALEQVGDLDSSREITREDFSELEDWLEDMDQNSEQKHDDDQLTSEKDLETSPNARSIDTQPTSSINIHPTSSISIHQTESMDTHLISMIDTHGWTSCQVT</sequence>
<evidence type="ECO:0000313" key="2">
    <source>
        <dbReference type="EMBL" id="KAF2557108.1"/>
    </source>
</evidence>
<name>A0A8S9HPE0_BRACR</name>
<proteinExistence type="predicted"/>
<evidence type="ECO:0000256" key="1">
    <source>
        <dbReference type="SAM" id="MobiDB-lite"/>
    </source>
</evidence>
<feature type="compositionally biased region" description="Polar residues" evidence="1">
    <location>
        <begin position="114"/>
        <end position="134"/>
    </location>
</feature>
<dbReference type="Proteomes" id="UP000712281">
    <property type="component" value="Unassembled WGS sequence"/>
</dbReference>
<organism evidence="2 3">
    <name type="scientific">Brassica cretica</name>
    <name type="common">Mustard</name>
    <dbReference type="NCBI Taxonomy" id="69181"/>
    <lineage>
        <taxon>Eukaryota</taxon>
        <taxon>Viridiplantae</taxon>
        <taxon>Streptophyta</taxon>
        <taxon>Embryophyta</taxon>
        <taxon>Tracheophyta</taxon>
        <taxon>Spermatophyta</taxon>
        <taxon>Magnoliopsida</taxon>
        <taxon>eudicotyledons</taxon>
        <taxon>Gunneridae</taxon>
        <taxon>Pentapetalae</taxon>
        <taxon>rosids</taxon>
        <taxon>malvids</taxon>
        <taxon>Brassicales</taxon>
        <taxon>Brassicaceae</taxon>
        <taxon>Brassiceae</taxon>
        <taxon>Brassica</taxon>
    </lineage>
</organism>
<dbReference type="AlphaFoldDB" id="A0A8S9HPE0"/>
<gene>
    <name evidence="2" type="ORF">F2Q68_00015105</name>
</gene>
<feature type="region of interest" description="Disordered" evidence="1">
    <location>
        <begin position="90"/>
        <end position="134"/>
    </location>
</feature>
<comment type="caution">
    <text evidence="2">The sequence shown here is derived from an EMBL/GenBank/DDBJ whole genome shotgun (WGS) entry which is preliminary data.</text>
</comment>
<protein>
    <submittedName>
        <fullName evidence="2">Uncharacterized protein</fullName>
    </submittedName>
</protein>
<evidence type="ECO:0000313" key="3">
    <source>
        <dbReference type="Proteomes" id="UP000712281"/>
    </source>
</evidence>
<reference evidence="2" key="1">
    <citation type="submission" date="2019-12" db="EMBL/GenBank/DDBJ databases">
        <title>Genome sequencing and annotation of Brassica cretica.</title>
        <authorList>
            <person name="Studholme D.J."/>
            <person name="Sarris P.F."/>
        </authorList>
    </citation>
    <scope>NUCLEOTIDE SEQUENCE</scope>
    <source>
        <strain evidence="2">PFS-001/15</strain>
        <tissue evidence="2">Leaf</tissue>
    </source>
</reference>
<feature type="compositionally biased region" description="Polar residues" evidence="1">
    <location>
        <begin position="39"/>
        <end position="59"/>
    </location>
</feature>